<protein>
    <submittedName>
        <fullName evidence="1">Uncharacterized protein</fullName>
    </submittedName>
</protein>
<keyword evidence="2" id="KW-1185">Reference proteome</keyword>
<dbReference type="Proteomes" id="UP001230649">
    <property type="component" value="Unassembled WGS sequence"/>
</dbReference>
<name>A0ACC2V1S0_9TREE</name>
<evidence type="ECO:0000313" key="2">
    <source>
        <dbReference type="Proteomes" id="UP001230649"/>
    </source>
</evidence>
<dbReference type="EMBL" id="JASBWS010000164">
    <property type="protein sequence ID" value="KAJ9092880.1"/>
    <property type="molecule type" value="Genomic_DNA"/>
</dbReference>
<comment type="caution">
    <text evidence="1">The sequence shown here is derived from an EMBL/GenBank/DDBJ whole genome shotgun (WGS) entry which is preliminary data.</text>
</comment>
<accession>A0ACC2V1S0</accession>
<gene>
    <name evidence="1" type="ORF">QFC20_007253</name>
</gene>
<organism evidence="1 2">
    <name type="scientific">Naganishia adeliensis</name>
    <dbReference type="NCBI Taxonomy" id="92952"/>
    <lineage>
        <taxon>Eukaryota</taxon>
        <taxon>Fungi</taxon>
        <taxon>Dikarya</taxon>
        <taxon>Basidiomycota</taxon>
        <taxon>Agaricomycotina</taxon>
        <taxon>Tremellomycetes</taxon>
        <taxon>Filobasidiales</taxon>
        <taxon>Filobasidiaceae</taxon>
        <taxon>Naganishia</taxon>
    </lineage>
</organism>
<proteinExistence type="predicted"/>
<evidence type="ECO:0000313" key="1">
    <source>
        <dbReference type="EMBL" id="KAJ9092880.1"/>
    </source>
</evidence>
<sequence length="217" mass="23826">MDIVVRKNMCNVQPGSRAPIPDVSDGSVEDILARVSELSILLGLDSLFHRFATEDPISKKWRDECSEVSKIKAGPLFCRSVMPIEHIIQVARFDVGPTALDVFVKDLEHSFEICWESLKTKCEAFVKMMDQEECPDQEPHQKSGTTAALSSQVPSGRRTPTGGGATQSMASGTFTNKYLQVLLINSYEGNVSDPVYPGAASHVRASLSMYTSELNQV</sequence>
<reference evidence="1" key="1">
    <citation type="submission" date="2023-04" db="EMBL/GenBank/DDBJ databases">
        <title>Draft Genome sequencing of Naganishia species isolated from polar environments using Oxford Nanopore Technology.</title>
        <authorList>
            <person name="Leo P."/>
            <person name="Venkateswaran K."/>
        </authorList>
    </citation>
    <scope>NUCLEOTIDE SEQUENCE</scope>
    <source>
        <strain evidence="1">MNA-CCFEE 5262</strain>
    </source>
</reference>